<feature type="compositionally biased region" description="Basic and acidic residues" evidence="2">
    <location>
        <begin position="168"/>
        <end position="177"/>
    </location>
</feature>
<dbReference type="PANTHER" id="PTHR31662:SF33">
    <property type="entry name" value="DNA-BINDING STOREKEEPER PROTEIN TRANSCRIPTIONAL REGULATOR-LIKE PROTEIN"/>
    <property type="match status" value="1"/>
</dbReference>
<dbReference type="InterPro" id="IPR053932">
    <property type="entry name" value="GeBP-like_DBD"/>
</dbReference>
<keyword evidence="5" id="KW-1185">Reference proteome</keyword>
<dbReference type="PANTHER" id="PTHR31662">
    <property type="entry name" value="BNAANNG10740D PROTEIN-RELATED"/>
    <property type="match status" value="1"/>
</dbReference>
<dbReference type="GO" id="GO:0005634">
    <property type="term" value="C:nucleus"/>
    <property type="evidence" value="ECO:0007669"/>
    <property type="project" value="TreeGrafter"/>
</dbReference>
<feature type="region of interest" description="Disordered" evidence="2">
    <location>
        <begin position="1"/>
        <end position="178"/>
    </location>
</feature>
<evidence type="ECO:0000256" key="1">
    <source>
        <dbReference type="ARBA" id="ARBA00010820"/>
    </source>
</evidence>
<dbReference type="Gramene" id="ESW20289">
    <property type="protein sequence ID" value="ESW20289"/>
    <property type="gene ID" value="PHAVU_006G196300g"/>
</dbReference>
<dbReference type="AlphaFoldDB" id="V7BQP8"/>
<dbReference type="Proteomes" id="UP000000226">
    <property type="component" value="Chromosome 6"/>
</dbReference>
<reference evidence="5" key="1">
    <citation type="journal article" date="2014" name="Nat. Genet.">
        <title>A reference genome for common bean and genome-wide analysis of dual domestications.</title>
        <authorList>
            <person name="Schmutz J."/>
            <person name="McClean P.E."/>
            <person name="Mamidi S."/>
            <person name="Wu G.A."/>
            <person name="Cannon S.B."/>
            <person name="Grimwood J."/>
            <person name="Jenkins J."/>
            <person name="Shu S."/>
            <person name="Song Q."/>
            <person name="Chavarro C."/>
            <person name="Torres-Torres M."/>
            <person name="Geffroy V."/>
            <person name="Moghaddam S.M."/>
            <person name="Gao D."/>
            <person name="Abernathy B."/>
            <person name="Barry K."/>
            <person name="Blair M."/>
            <person name="Brick M.A."/>
            <person name="Chovatia M."/>
            <person name="Gepts P."/>
            <person name="Goodstein D.M."/>
            <person name="Gonzales M."/>
            <person name="Hellsten U."/>
            <person name="Hyten D.L."/>
            <person name="Jia G."/>
            <person name="Kelly J.D."/>
            <person name="Kudrna D."/>
            <person name="Lee R."/>
            <person name="Richard M.M."/>
            <person name="Miklas P.N."/>
            <person name="Osorno J.M."/>
            <person name="Rodrigues J."/>
            <person name="Thareau V."/>
            <person name="Urrea C.A."/>
            <person name="Wang M."/>
            <person name="Yu Y."/>
            <person name="Zhang M."/>
            <person name="Wing R.A."/>
            <person name="Cregan P.B."/>
            <person name="Rokhsar D.S."/>
            <person name="Jackson S.A."/>
        </authorList>
    </citation>
    <scope>NUCLEOTIDE SEQUENCE [LARGE SCALE GENOMIC DNA]</scope>
    <source>
        <strain evidence="5">cv. G19833</strain>
    </source>
</reference>
<dbReference type="OrthoDB" id="661680at2759"/>
<dbReference type="InterPro" id="IPR007592">
    <property type="entry name" value="GEBP"/>
</dbReference>
<gene>
    <name evidence="4" type="ORF">PHAVU_006G196300g</name>
</gene>
<evidence type="ECO:0000313" key="4">
    <source>
        <dbReference type="EMBL" id="ESW20289.1"/>
    </source>
</evidence>
<proteinExistence type="inferred from homology"/>
<feature type="domain" description="Glabrous enhancer-binding protein-like DBD" evidence="3">
    <location>
        <begin position="179"/>
        <end position="275"/>
    </location>
</feature>
<dbReference type="Pfam" id="PF04504">
    <property type="entry name" value="GeBP-like_DBD"/>
    <property type="match status" value="1"/>
</dbReference>
<dbReference type="OMA" id="PIAMANG"/>
<evidence type="ECO:0000256" key="2">
    <source>
        <dbReference type="SAM" id="MobiDB-lite"/>
    </source>
</evidence>
<feature type="region of interest" description="Disordered" evidence="2">
    <location>
        <begin position="284"/>
        <end position="343"/>
    </location>
</feature>
<evidence type="ECO:0000259" key="3">
    <source>
        <dbReference type="Pfam" id="PF04504"/>
    </source>
</evidence>
<protein>
    <recommendedName>
        <fullName evidence="3">Glabrous enhancer-binding protein-like DBD domain-containing protein</fullName>
    </recommendedName>
</protein>
<sequence>MAQKQKRPSPLDEPPTASSSDSEEEETQKPSSLRHGEEEEEEASSGEEEEESSGEEAEDDDLPPPITKTNPPPPPTNPHPQPSSSDSETASESETESETESTPAKAVKPLASKPMDQAPKLKALPSPAPPKPPLKRAAENINSNVAKKKKKSGDSSSSAAASDEEMEDGKKSGDQMKKFQRLWSEDDEIAILKGLADFTSKTGHDPLKFEGGNAFHAFLKKSLHVEVTSNQLKEKARRLKKKYETAAVRGNGADGLTFSKPHDQRTFELSKKVWGSEIDGAVANGAVEKPKANGNAAKSPKKKETGSRNVSSAKKTKPEPKPEVVPGPRFDLNESEKTQSNQKPVSCEVSMFLHAVSRFKEGLGVFGLDEGDVTRGLELIGESKRAELRAKWKKLQRTELELFANRSELIGEQTKLIVEALRSSNH</sequence>
<dbReference type="EMBL" id="CM002293">
    <property type="protein sequence ID" value="ESW20289.1"/>
    <property type="molecule type" value="Genomic_DNA"/>
</dbReference>
<evidence type="ECO:0000313" key="5">
    <source>
        <dbReference type="Proteomes" id="UP000000226"/>
    </source>
</evidence>
<feature type="compositionally biased region" description="Acidic residues" evidence="2">
    <location>
        <begin position="38"/>
        <end position="62"/>
    </location>
</feature>
<accession>V7BQP8</accession>
<organism evidence="4 5">
    <name type="scientific">Phaseolus vulgaris</name>
    <name type="common">Kidney bean</name>
    <name type="synonym">French bean</name>
    <dbReference type="NCBI Taxonomy" id="3885"/>
    <lineage>
        <taxon>Eukaryota</taxon>
        <taxon>Viridiplantae</taxon>
        <taxon>Streptophyta</taxon>
        <taxon>Embryophyta</taxon>
        <taxon>Tracheophyta</taxon>
        <taxon>Spermatophyta</taxon>
        <taxon>Magnoliopsida</taxon>
        <taxon>eudicotyledons</taxon>
        <taxon>Gunneridae</taxon>
        <taxon>Pentapetalae</taxon>
        <taxon>rosids</taxon>
        <taxon>fabids</taxon>
        <taxon>Fabales</taxon>
        <taxon>Fabaceae</taxon>
        <taxon>Papilionoideae</taxon>
        <taxon>50 kb inversion clade</taxon>
        <taxon>NPAAA clade</taxon>
        <taxon>indigoferoid/millettioid clade</taxon>
        <taxon>Phaseoleae</taxon>
        <taxon>Phaseolus</taxon>
    </lineage>
</organism>
<name>V7BQP8_PHAVU</name>
<dbReference type="GO" id="GO:0006355">
    <property type="term" value="P:regulation of DNA-templated transcription"/>
    <property type="evidence" value="ECO:0007669"/>
    <property type="project" value="InterPro"/>
</dbReference>
<feature type="compositionally biased region" description="Pro residues" evidence="2">
    <location>
        <begin position="63"/>
        <end position="81"/>
    </location>
</feature>
<dbReference type="STRING" id="3885.V7BQP8"/>
<feature type="compositionally biased region" description="Acidic residues" evidence="2">
    <location>
        <begin position="89"/>
        <end position="99"/>
    </location>
</feature>
<comment type="similarity">
    <text evidence="1">Belongs to the GeBP family.</text>
</comment>
<dbReference type="eggNOG" id="ENOG502RQE9">
    <property type="taxonomic scope" value="Eukaryota"/>
</dbReference>